<keyword evidence="1" id="KW-0812">Transmembrane</keyword>
<feature type="domain" description="YdbS-like PH" evidence="2">
    <location>
        <begin position="97"/>
        <end position="169"/>
    </location>
</feature>
<dbReference type="EMBL" id="JBHSRD010000003">
    <property type="protein sequence ID" value="MFC6007131.1"/>
    <property type="molecule type" value="Genomic_DNA"/>
</dbReference>
<dbReference type="Proteomes" id="UP001596189">
    <property type="component" value="Unassembled WGS sequence"/>
</dbReference>
<feature type="transmembrane region" description="Helical" evidence="1">
    <location>
        <begin position="71"/>
        <end position="92"/>
    </location>
</feature>
<evidence type="ECO:0000313" key="3">
    <source>
        <dbReference type="EMBL" id="MFC6007131.1"/>
    </source>
</evidence>
<sequence length="196" mass="21771">MGIIQPVGPRSRAPQPALNPIGLRRVQRYLLPSERAVIVTRRHWAVVAVPVAEALLGIIVSGIAVGKIGDAAPFLVNVIALAAIALVLRALWRVVEYWWDWFVVTDSRLLLTQGLLTRRVAVMPLTKVTDMSYNVSMLGRVFGYGEFVFESAGQEQALHKVTYLGRSDVLFAVLSEELFGEQGIVARTRRRATYDE</sequence>
<protein>
    <submittedName>
        <fullName evidence="3">PH domain-containing protein</fullName>
    </submittedName>
</protein>
<name>A0ABW1JCZ1_9ACTN</name>
<keyword evidence="1" id="KW-1133">Transmembrane helix</keyword>
<accession>A0ABW1JCZ1</accession>
<evidence type="ECO:0000313" key="4">
    <source>
        <dbReference type="Proteomes" id="UP001596189"/>
    </source>
</evidence>
<proteinExistence type="predicted"/>
<reference evidence="4" key="1">
    <citation type="journal article" date="2019" name="Int. J. Syst. Evol. Microbiol.">
        <title>The Global Catalogue of Microorganisms (GCM) 10K type strain sequencing project: providing services to taxonomists for standard genome sequencing and annotation.</title>
        <authorList>
            <consortium name="The Broad Institute Genomics Platform"/>
            <consortium name="The Broad Institute Genome Sequencing Center for Infectious Disease"/>
            <person name="Wu L."/>
            <person name="Ma J."/>
        </authorList>
    </citation>
    <scope>NUCLEOTIDE SEQUENCE [LARGE SCALE GENOMIC DNA]</scope>
    <source>
        <strain evidence="4">KACC 14249</strain>
    </source>
</reference>
<evidence type="ECO:0000256" key="1">
    <source>
        <dbReference type="SAM" id="Phobius"/>
    </source>
</evidence>
<dbReference type="InterPro" id="IPR005182">
    <property type="entry name" value="YdbS-like_PH"/>
</dbReference>
<dbReference type="PANTHER" id="PTHR37938:SF1">
    <property type="entry name" value="BLL0215 PROTEIN"/>
    <property type="match status" value="1"/>
</dbReference>
<keyword evidence="4" id="KW-1185">Reference proteome</keyword>
<dbReference type="Pfam" id="PF03703">
    <property type="entry name" value="bPH_2"/>
    <property type="match status" value="1"/>
</dbReference>
<keyword evidence="1" id="KW-0472">Membrane</keyword>
<comment type="caution">
    <text evidence="3">The sequence shown here is derived from an EMBL/GenBank/DDBJ whole genome shotgun (WGS) entry which is preliminary data.</text>
</comment>
<feature type="transmembrane region" description="Helical" evidence="1">
    <location>
        <begin position="44"/>
        <end position="65"/>
    </location>
</feature>
<organism evidence="3 4">
    <name type="scientific">Angustibacter luteus</name>
    <dbReference type="NCBI Taxonomy" id="658456"/>
    <lineage>
        <taxon>Bacteria</taxon>
        <taxon>Bacillati</taxon>
        <taxon>Actinomycetota</taxon>
        <taxon>Actinomycetes</taxon>
        <taxon>Kineosporiales</taxon>
        <taxon>Kineosporiaceae</taxon>
    </lineage>
</organism>
<gene>
    <name evidence="3" type="ORF">ACFQDO_08320</name>
</gene>
<evidence type="ECO:0000259" key="2">
    <source>
        <dbReference type="Pfam" id="PF03703"/>
    </source>
</evidence>
<dbReference type="PANTHER" id="PTHR37938">
    <property type="entry name" value="BLL0215 PROTEIN"/>
    <property type="match status" value="1"/>
</dbReference>
<dbReference type="RefSeq" id="WP_345715935.1">
    <property type="nucleotide sequence ID" value="NZ_BAABFP010000004.1"/>
</dbReference>